<dbReference type="Pfam" id="PF08402">
    <property type="entry name" value="TOBE_2"/>
    <property type="match status" value="1"/>
</dbReference>
<dbReference type="PROSITE" id="PS50893">
    <property type="entry name" value="ABC_TRANSPORTER_2"/>
    <property type="match status" value="1"/>
</dbReference>
<evidence type="ECO:0000313" key="5">
    <source>
        <dbReference type="EMBL" id="SEG86993.1"/>
    </source>
</evidence>
<gene>
    <name evidence="5" type="ORF">SAMN05444390_10822</name>
</gene>
<dbReference type="PANTHER" id="PTHR42781:SF4">
    <property type="entry name" value="SPERMIDINE_PUTRESCINE IMPORT ATP-BINDING PROTEIN POTA"/>
    <property type="match status" value="1"/>
</dbReference>
<evidence type="ECO:0000256" key="2">
    <source>
        <dbReference type="ARBA" id="ARBA00022741"/>
    </source>
</evidence>
<keyword evidence="6" id="KW-1185">Reference proteome</keyword>
<protein>
    <submittedName>
        <fullName evidence="5">Putative spermidine/putrescine transport system ATP-binding protein</fullName>
    </submittedName>
</protein>
<dbReference type="EMBL" id="FNVQ01000008">
    <property type="protein sequence ID" value="SEG86993.1"/>
    <property type="molecule type" value="Genomic_DNA"/>
</dbReference>
<evidence type="ECO:0000256" key="3">
    <source>
        <dbReference type="ARBA" id="ARBA00022840"/>
    </source>
</evidence>
<accession>A0A1H6DQP2</accession>
<dbReference type="InterPro" id="IPR017871">
    <property type="entry name" value="ABC_transporter-like_CS"/>
</dbReference>
<dbReference type="Pfam" id="PF00005">
    <property type="entry name" value="ABC_tran"/>
    <property type="match status" value="1"/>
</dbReference>
<dbReference type="SUPFAM" id="SSF52540">
    <property type="entry name" value="P-loop containing nucleoside triphosphate hydrolases"/>
    <property type="match status" value="1"/>
</dbReference>
<dbReference type="GO" id="GO:0016887">
    <property type="term" value="F:ATP hydrolysis activity"/>
    <property type="evidence" value="ECO:0007669"/>
    <property type="project" value="InterPro"/>
</dbReference>
<reference evidence="5 6" key="1">
    <citation type="submission" date="2016-10" db="EMBL/GenBank/DDBJ databases">
        <authorList>
            <person name="de Groot N.N."/>
        </authorList>
    </citation>
    <scope>NUCLEOTIDE SEQUENCE [LARGE SCALE GENOMIC DNA]</scope>
    <source>
        <strain evidence="5 6">DSM 22012</strain>
    </source>
</reference>
<dbReference type="InterPro" id="IPR027417">
    <property type="entry name" value="P-loop_NTPase"/>
</dbReference>
<dbReference type="GO" id="GO:0005524">
    <property type="term" value="F:ATP binding"/>
    <property type="evidence" value="ECO:0007669"/>
    <property type="project" value="UniProtKB-KW"/>
</dbReference>
<evidence type="ECO:0000313" key="6">
    <source>
        <dbReference type="Proteomes" id="UP000236745"/>
    </source>
</evidence>
<dbReference type="SUPFAM" id="SSF50331">
    <property type="entry name" value="MOP-like"/>
    <property type="match status" value="1"/>
</dbReference>
<dbReference type="GO" id="GO:0022857">
    <property type="term" value="F:transmembrane transporter activity"/>
    <property type="evidence" value="ECO:0007669"/>
    <property type="project" value="InterPro"/>
</dbReference>
<dbReference type="InterPro" id="IPR008995">
    <property type="entry name" value="Mo/tungstate-bd_C_term_dom"/>
</dbReference>
<keyword evidence="1" id="KW-0813">Transport</keyword>
<feature type="domain" description="ABC transporter" evidence="4">
    <location>
        <begin position="1"/>
        <end position="181"/>
    </location>
</feature>
<organism evidence="5 6">
    <name type="scientific">Marinobacterium lutimaris</name>
    <dbReference type="NCBI Taxonomy" id="568106"/>
    <lineage>
        <taxon>Bacteria</taxon>
        <taxon>Pseudomonadati</taxon>
        <taxon>Pseudomonadota</taxon>
        <taxon>Gammaproteobacteria</taxon>
        <taxon>Oceanospirillales</taxon>
        <taxon>Oceanospirillaceae</taxon>
        <taxon>Marinobacterium</taxon>
    </lineage>
</organism>
<dbReference type="GO" id="GO:0043190">
    <property type="term" value="C:ATP-binding cassette (ABC) transporter complex"/>
    <property type="evidence" value="ECO:0007669"/>
    <property type="project" value="InterPro"/>
</dbReference>
<name>A0A1H6DQP2_9GAMM</name>
<dbReference type="InterPro" id="IPR013611">
    <property type="entry name" value="Transp-assoc_OB_typ2"/>
</dbReference>
<evidence type="ECO:0000256" key="1">
    <source>
        <dbReference type="ARBA" id="ARBA00022448"/>
    </source>
</evidence>
<dbReference type="Gene3D" id="3.40.50.300">
    <property type="entry name" value="P-loop containing nucleotide triphosphate hydrolases"/>
    <property type="match status" value="1"/>
</dbReference>
<evidence type="ECO:0000259" key="4">
    <source>
        <dbReference type="PROSITE" id="PS50893"/>
    </source>
</evidence>
<dbReference type="InterPro" id="IPR003439">
    <property type="entry name" value="ABC_transporter-like_ATP-bd"/>
</dbReference>
<proteinExistence type="predicted"/>
<dbReference type="PANTHER" id="PTHR42781">
    <property type="entry name" value="SPERMIDINE/PUTRESCINE IMPORT ATP-BINDING PROTEIN POTA"/>
    <property type="match status" value="1"/>
</dbReference>
<sequence>MPSSGSIWVDGKDMTFTPPHKREIGIVFQSYALFPHMTVGENVAFPLRARRLPKSTWPEKVKKALAMVELDGYQDRNIAALSGGQRQRVALARAMVFEPSLILMDEPLSALDKQLRENMQIELRNLHKRLGATIVYVTHDQGEALTMSDRVAILRNGELVQIGAPEELHNNPRDSFVADFIGDSTLVSATRLDGNRVKVGSAELTTARALPDSNDLFLSIQTEKLLIDDGSHPDCVNRLSGKVTDVVYQGDSLRVYLELDNGKAITLRQPSHYTASKQIPAIGETLRVALHPEDTIVVPQCA</sequence>
<dbReference type="AlphaFoldDB" id="A0A1H6DQP2"/>
<keyword evidence="2" id="KW-0547">Nucleotide-binding</keyword>
<dbReference type="InterPro" id="IPR050093">
    <property type="entry name" value="ABC_SmlMolc_Importer"/>
</dbReference>
<dbReference type="PROSITE" id="PS00211">
    <property type="entry name" value="ABC_TRANSPORTER_1"/>
    <property type="match status" value="1"/>
</dbReference>
<keyword evidence="3 5" id="KW-0067">ATP-binding</keyword>
<dbReference type="Proteomes" id="UP000236745">
    <property type="component" value="Unassembled WGS sequence"/>
</dbReference>